<dbReference type="InterPro" id="IPR036249">
    <property type="entry name" value="Thioredoxin-like_sf"/>
</dbReference>
<dbReference type="InterPro" id="IPR012336">
    <property type="entry name" value="Thioredoxin-like_fold"/>
</dbReference>
<dbReference type="Gene3D" id="3.40.30.10">
    <property type="entry name" value="Glutaredoxin"/>
    <property type="match status" value="1"/>
</dbReference>
<protein>
    <submittedName>
        <fullName evidence="2">Thioredoxin</fullName>
    </submittedName>
</protein>
<dbReference type="Pfam" id="PF13098">
    <property type="entry name" value="Thioredoxin_2"/>
    <property type="match status" value="1"/>
</dbReference>
<dbReference type="CDD" id="cd02951">
    <property type="entry name" value="SoxW"/>
    <property type="match status" value="1"/>
</dbReference>
<dbReference type="EMBL" id="QFXE01000007">
    <property type="protein sequence ID" value="RDH87116.1"/>
    <property type="molecule type" value="Genomic_DNA"/>
</dbReference>
<accession>A0A370DSI1</accession>
<name>A0A370DSI1_9GAMM</name>
<dbReference type="InterPro" id="IPR041737">
    <property type="entry name" value="SoxW"/>
</dbReference>
<feature type="domain" description="Thioredoxin-like fold" evidence="1">
    <location>
        <begin position="51"/>
        <end position="153"/>
    </location>
</feature>
<dbReference type="Proteomes" id="UP000254771">
    <property type="component" value="Unassembled WGS sequence"/>
</dbReference>
<sequence length="183" mass="21632">MQNRWLDVRIFISIVLMLFMLTAGAVSRDPVDHFFDQSLGDFSEELELAREESKTGILIMFEMDECPFCHRMKDTVLNQSEVQEYYKQHFLIFTVDIEGDVAITDFQGEQVSQKDFAFKQFRVRATPVFGFFDLEGKLISRFTGATRDAQEFLWLGEYVVNGEYKKISFSRYKRQKRKEKRAR</sequence>
<evidence type="ECO:0000313" key="3">
    <source>
        <dbReference type="Proteomes" id="UP000254771"/>
    </source>
</evidence>
<organism evidence="2 3">
    <name type="scientific">endosymbiont of Escarpia spicata</name>
    <dbReference type="NCBI Taxonomy" id="2200908"/>
    <lineage>
        <taxon>Bacteria</taxon>
        <taxon>Pseudomonadati</taxon>
        <taxon>Pseudomonadota</taxon>
        <taxon>Gammaproteobacteria</taxon>
        <taxon>sulfur-oxidizing symbionts</taxon>
    </lineage>
</organism>
<comment type="caution">
    <text evidence="2">The sequence shown here is derived from an EMBL/GenBank/DDBJ whole genome shotgun (WGS) entry which is preliminary data.</text>
</comment>
<dbReference type="AlphaFoldDB" id="A0A370DSI1"/>
<proteinExistence type="predicted"/>
<evidence type="ECO:0000259" key="1">
    <source>
        <dbReference type="Pfam" id="PF13098"/>
    </source>
</evidence>
<reference evidence="2 3" key="1">
    <citation type="journal article" date="2018" name="ISME J.">
        <title>Endosymbiont genomes yield clues of tubeworm success.</title>
        <authorList>
            <person name="Li Y."/>
            <person name="Liles M.R."/>
            <person name="Halanych K.M."/>
        </authorList>
    </citation>
    <scope>NUCLEOTIDE SEQUENCE [LARGE SCALE GENOMIC DNA]</scope>
    <source>
        <strain evidence="2">A1462</strain>
    </source>
</reference>
<keyword evidence="3" id="KW-1185">Reference proteome</keyword>
<gene>
    <name evidence="2" type="ORF">DIZ78_06415</name>
</gene>
<evidence type="ECO:0000313" key="2">
    <source>
        <dbReference type="EMBL" id="RDH87116.1"/>
    </source>
</evidence>
<dbReference type="SUPFAM" id="SSF52833">
    <property type="entry name" value="Thioredoxin-like"/>
    <property type="match status" value="1"/>
</dbReference>